<dbReference type="SUPFAM" id="SSF54523">
    <property type="entry name" value="Pili subunits"/>
    <property type="match status" value="1"/>
</dbReference>
<reference evidence="4 5" key="1">
    <citation type="submission" date="2020-08" db="EMBL/GenBank/DDBJ databases">
        <title>Genomic Encyclopedia of Type Strains, Phase IV (KMG-IV): sequencing the most valuable type-strain genomes for metagenomic binning, comparative biology and taxonomic classification.</title>
        <authorList>
            <person name="Goeker M."/>
        </authorList>
    </citation>
    <scope>NUCLEOTIDE SEQUENCE [LARGE SCALE GENOMIC DNA]</scope>
    <source>
        <strain evidence="4 5">DSM 15895</strain>
    </source>
</reference>
<dbReference type="InterPro" id="IPR045584">
    <property type="entry name" value="Pilin-like"/>
</dbReference>
<comment type="subcellular location">
    <subcellularLocation>
        <location evidence="1">Cell surface</location>
    </subcellularLocation>
</comment>
<dbReference type="GO" id="GO:0009986">
    <property type="term" value="C:cell surface"/>
    <property type="evidence" value="ECO:0007669"/>
    <property type="project" value="UniProtKB-SubCell"/>
</dbReference>
<dbReference type="Gene3D" id="3.30.700.10">
    <property type="entry name" value="Glycoprotein, Type 4 Pilin"/>
    <property type="match status" value="1"/>
</dbReference>
<keyword evidence="3" id="KW-0472">Membrane</keyword>
<keyword evidence="5" id="KW-1185">Reference proteome</keyword>
<keyword evidence="3" id="KW-0812">Transmembrane</keyword>
<dbReference type="InterPro" id="IPR012902">
    <property type="entry name" value="N_methyl_site"/>
</dbReference>
<proteinExistence type="predicted"/>
<evidence type="ECO:0000256" key="3">
    <source>
        <dbReference type="SAM" id="Phobius"/>
    </source>
</evidence>
<protein>
    <submittedName>
        <fullName evidence="4">Type IV pilus assembly protein PilA</fullName>
    </submittedName>
</protein>
<evidence type="ECO:0000256" key="2">
    <source>
        <dbReference type="ARBA" id="ARBA00023287"/>
    </source>
</evidence>
<dbReference type="GO" id="GO:0030420">
    <property type="term" value="P:establishment of competence for transformation"/>
    <property type="evidence" value="ECO:0007669"/>
    <property type="project" value="UniProtKB-KW"/>
</dbReference>
<evidence type="ECO:0000313" key="5">
    <source>
        <dbReference type="Proteomes" id="UP000525923"/>
    </source>
</evidence>
<keyword evidence="3" id="KW-1133">Transmembrane helix</keyword>
<feature type="transmembrane region" description="Helical" evidence="3">
    <location>
        <begin position="20"/>
        <end position="42"/>
    </location>
</feature>
<dbReference type="AlphaFoldDB" id="A0A7W8CTS1"/>
<organism evidence="4 5">
    <name type="scientific">Planococcus koreensis</name>
    <dbReference type="NCBI Taxonomy" id="112331"/>
    <lineage>
        <taxon>Bacteria</taxon>
        <taxon>Bacillati</taxon>
        <taxon>Bacillota</taxon>
        <taxon>Bacilli</taxon>
        <taxon>Bacillales</taxon>
        <taxon>Caryophanaceae</taxon>
        <taxon>Planococcus</taxon>
    </lineage>
</organism>
<dbReference type="EMBL" id="JACHHE010000005">
    <property type="protein sequence ID" value="MBB5180734.1"/>
    <property type="molecule type" value="Genomic_DNA"/>
</dbReference>
<evidence type="ECO:0000313" key="4">
    <source>
        <dbReference type="EMBL" id="MBB5180734.1"/>
    </source>
</evidence>
<comment type="caution">
    <text evidence="4">The sequence shown here is derived from an EMBL/GenBank/DDBJ whole genome shotgun (WGS) entry which is preliminary data.</text>
</comment>
<name>A0A7W8CTS1_9BACL</name>
<evidence type="ECO:0000256" key="1">
    <source>
        <dbReference type="ARBA" id="ARBA00004241"/>
    </source>
</evidence>
<dbReference type="PROSITE" id="PS00409">
    <property type="entry name" value="PROKAR_NTER_METHYL"/>
    <property type="match status" value="1"/>
</dbReference>
<gene>
    <name evidence="4" type="ORF">HNQ44_002163</name>
</gene>
<dbReference type="OrthoDB" id="2428428at2"/>
<dbReference type="Proteomes" id="UP000525923">
    <property type="component" value="Unassembled WGS sequence"/>
</dbReference>
<dbReference type="RefSeq" id="WP_135500668.1">
    <property type="nucleotide sequence ID" value="NZ_JACHHE010000005.1"/>
</dbReference>
<keyword evidence="2" id="KW-0178">Competence</keyword>
<dbReference type="Pfam" id="PF07963">
    <property type="entry name" value="N_methyl"/>
    <property type="match status" value="1"/>
</dbReference>
<accession>A0A7W8CTS1</accession>
<sequence length="157" mass="15908">MKKFIQQKLKDQKGMTLIELLAVIVIIAIIAAIAIPAIGNIIENSRLSAVKSDATNGISAANIFFTENPTETTASAKDLIDAGYLDAAGKLPATTDGVAAAAGVTVFTNTNPIKISTPAIPFSSSGNVTFTGATTDGITSNAIKGSAVTAAGLTINN</sequence>